<name>E4XM85_OIKDI</name>
<accession>E4XM85</accession>
<feature type="region of interest" description="Disordered" evidence="1">
    <location>
        <begin position="282"/>
        <end position="303"/>
    </location>
</feature>
<evidence type="ECO:0000313" key="2">
    <source>
        <dbReference type="EMBL" id="CBY11092.1"/>
    </source>
</evidence>
<feature type="compositionally biased region" description="Basic and acidic residues" evidence="1">
    <location>
        <begin position="168"/>
        <end position="179"/>
    </location>
</feature>
<dbReference type="InParanoid" id="E4XM85"/>
<gene>
    <name evidence="2" type="ORF">GSOID_T00014835001</name>
</gene>
<evidence type="ECO:0000313" key="3">
    <source>
        <dbReference type="Proteomes" id="UP000001307"/>
    </source>
</evidence>
<proteinExistence type="predicted"/>
<keyword evidence="3" id="KW-1185">Reference proteome</keyword>
<feature type="compositionally biased region" description="Basic residues" evidence="1">
    <location>
        <begin position="111"/>
        <end position="121"/>
    </location>
</feature>
<feature type="region of interest" description="Disordered" evidence="1">
    <location>
        <begin position="106"/>
        <end position="136"/>
    </location>
</feature>
<organism evidence="2">
    <name type="scientific">Oikopleura dioica</name>
    <name type="common">Tunicate</name>
    <dbReference type="NCBI Taxonomy" id="34765"/>
    <lineage>
        <taxon>Eukaryota</taxon>
        <taxon>Metazoa</taxon>
        <taxon>Chordata</taxon>
        <taxon>Tunicata</taxon>
        <taxon>Appendicularia</taxon>
        <taxon>Copelata</taxon>
        <taxon>Oikopleuridae</taxon>
        <taxon>Oikopleura</taxon>
    </lineage>
</organism>
<dbReference type="EMBL" id="FN653074">
    <property type="protein sequence ID" value="CBY11092.1"/>
    <property type="molecule type" value="Genomic_DNA"/>
</dbReference>
<evidence type="ECO:0000256" key="1">
    <source>
        <dbReference type="SAM" id="MobiDB-lite"/>
    </source>
</evidence>
<protein>
    <submittedName>
        <fullName evidence="2">Uncharacterized protein</fullName>
    </submittedName>
</protein>
<dbReference type="AlphaFoldDB" id="E4XM85"/>
<feature type="region of interest" description="Disordered" evidence="1">
    <location>
        <begin position="158"/>
        <end position="214"/>
    </location>
</feature>
<sequence length="512" mass="59408">MAVNGNSFLIKVFDRNSRLGRTRQRKQTLQEWVTMNKNPERHWLSAKEKERLSAAWSTNESEEHAKLASKFSLNNYNVPEDSECEMDMDKINAALEELMKDPDFIEDDKKAAKRKKRRMEKSRKASSNLESQKPEWGALTYSEAQNHQEFQPYLKIERQPPHSSSTVMEKRPEISHDELLPLPSVYTEQERLSQLPEVRETPSETQEQALSAESAEPILKETPCLVSSDEQKEDTIEIEKPISFRTYAKGNEQSICGFAVEEIQPDREFVRFFPIMPESARINCDSQDKSDDETAQLPSKTVKTNHSTLLFTKSSSPKERLKEKQNDYRGLADEADIESDDCKKKIFLRSFVKERPDPIAHNEPSSFEKDEIIVEGTTDDPTDPNCEWITLKLDPVAPEENDTLSAVCKRTPERKKRDFKSERDISINCTRPKRRRLITDKKSVLAVAQVKREIDAKHRNFIERGHAWLEIQNEEVRPLPTFYTSERRLNNSRLGRIMGDQQDELFFAKKQI</sequence>
<reference evidence="2" key="1">
    <citation type="journal article" date="2010" name="Science">
        <title>Plasticity of animal genome architecture unmasked by rapid evolution of a pelagic tunicate.</title>
        <authorList>
            <person name="Denoeud F."/>
            <person name="Henriet S."/>
            <person name="Mungpakdee S."/>
            <person name="Aury J.M."/>
            <person name="Da Silva C."/>
            <person name="Brinkmann H."/>
            <person name="Mikhaleva J."/>
            <person name="Olsen L.C."/>
            <person name="Jubin C."/>
            <person name="Canestro C."/>
            <person name="Bouquet J.M."/>
            <person name="Danks G."/>
            <person name="Poulain J."/>
            <person name="Campsteijn C."/>
            <person name="Adamski M."/>
            <person name="Cross I."/>
            <person name="Yadetie F."/>
            <person name="Muffato M."/>
            <person name="Louis A."/>
            <person name="Butcher S."/>
            <person name="Tsagkogeorga G."/>
            <person name="Konrad A."/>
            <person name="Singh S."/>
            <person name="Jensen M.F."/>
            <person name="Cong E.H."/>
            <person name="Eikeseth-Otteraa H."/>
            <person name="Noel B."/>
            <person name="Anthouard V."/>
            <person name="Porcel B.M."/>
            <person name="Kachouri-Lafond R."/>
            <person name="Nishino A."/>
            <person name="Ugolini M."/>
            <person name="Chourrout P."/>
            <person name="Nishida H."/>
            <person name="Aasland R."/>
            <person name="Huzurbazar S."/>
            <person name="Westhof E."/>
            <person name="Delsuc F."/>
            <person name="Lehrach H."/>
            <person name="Reinhardt R."/>
            <person name="Weissenbach J."/>
            <person name="Roy S.W."/>
            <person name="Artiguenave F."/>
            <person name="Postlethwait J.H."/>
            <person name="Manak J.R."/>
            <person name="Thompson E.M."/>
            <person name="Jaillon O."/>
            <person name="Du Pasquier L."/>
            <person name="Boudinot P."/>
            <person name="Liberles D.A."/>
            <person name="Volff J.N."/>
            <person name="Philippe H."/>
            <person name="Lenhard B."/>
            <person name="Roest Crollius H."/>
            <person name="Wincker P."/>
            <person name="Chourrout D."/>
        </authorList>
    </citation>
    <scope>NUCLEOTIDE SEQUENCE [LARGE SCALE GENOMIC DNA]</scope>
</reference>
<dbReference type="Proteomes" id="UP000001307">
    <property type="component" value="Unassembled WGS sequence"/>
</dbReference>